<dbReference type="InterPro" id="IPR036631">
    <property type="entry name" value="MGMT_N_sf"/>
</dbReference>
<feature type="active site" description="Nucleophile; methyl group acceptor" evidence="9">
    <location>
        <position position="117"/>
    </location>
</feature>
<dbReference type="InterPro" id="IPR036217">
    <property type="entry name" value="MethylDNA_cys_MeTrfase_DNAb"/>
</dbReference>
<gene>
    <name evidence="12" type="ORF">C882_3227</name>
</gene>
<dbReference type="PATRIC" id="fig|1238182.3.peg.975"/>
<dbReference type="NCBIfam" id="TIGR00589">
    <property type="entry name" value="ogt"/>
    <property type="match status" value="1"/>
</dbReference>
<sequence length="155" mass="16288">MSQISLHSPVGDITLFEADGAIVAVEWGWVPDQEETALLAEARRQLEAYFSGDLMAFSLPLNPAGGTAFQRRVWQAMRSIPYGHTRTYGDVAADLGTSARAVGGACGKNPLPILIPCHRIVGGNGALGGYTGSEGVDTKKRLLLLEGAALPQPAA</sequence>
<keyword evidence="4 9" id="KW-0489">Methyltransferase</keyword>
<reference evidence="12 13" key="1">
    <citation type="journal article" date="2013" name="Genome Announc.">
        <title>Draft Genome Sequence of an Alphaproteobacterium, Caenispirillum salinarum AK4(T), Isolated from a Solar Saltern.</title>
        <authorList>
            <person name="Khatri I."/>
            <person name="Singh A."/>
            <person name="Korpole S."/>
            <person name="Pinnaka A.K."/>
            <person name="Subramanian S."/>
        </authorList>
    </citation>
    <scope>NUCLEOTIDE SEQUENCE [LARGE SCALE GENOMIC DNA]</scope>
    <source>
        <strain evidence="12 13">AK4</strain>
    </source>
</reference>
<protein>
    <recommendedName>
        <fullName evidence="9">Methylated-DNA--protein-cysteine methyltransferase</fullName>
        <ecNumber evidence="9">2.1.1.63</ecNumber>
    </recommendedName>
    <alternativeName>
        <fullName evidence="9">6-O-methylguanine-DNA methyltransferase</fullName>
        <shortName evidence="9">MGMT</shortName>
    </alternativeName>
    <alternativeName>
        <fullName evidence="9">O-6-methylguanine-DNA-alkyltransferase</fullName>
    </alternativeName>
</protein>
<dbReference type="Proteomes" id="UP000009881">
    <property type="component" value="Unassembled WGS sequence"/>
</dbReference>
<dbReference type="RefSeq" id="WP_009539424.1">
    <property type="nucleotide sequence ID" value="NZ_ANHY01000004.1"/>
</dbReference>
<dbReference type="Gene3D" id="1.10.10.10">
    <property type="entry name" value="Winged helix-like DNA-binding domain superfamily/Winged helix DNA-binding domain"/>
    <property type="match status" value="1"/>
</dbReference>
<evidence type="ECO:0000259" key="10">
    <source>
        <dbReference type="Pfam" id="PF01035"/>
    </source>
</evidence>
<accession>K9HPI9</accession>
<comment type="function">
    <text evidence="9">Involved in the cellular defense against the biological effects of O6-methylguanine (O6-MeG) and O4-methylthymine (O4-MeT) in DNA. Repairs the methylated nucleobase in DNA by stoichiometrically transferring the methyl group to a cysteine residue in the enzyme. This is a suicide reaction: the enzyme is irreversibly inactivated.</text>
</comment>
<evidence type="ECO:0000313" key="12">
    <source>
        <dbReference type="EMBL" id="EKV32163.1"/>
    </source>
</evidence>
<dbReference type="InterPro" id="IPR008332">
    <property type="entry name" value="MethylG_MeTrfase_N"/>
</dbReference>
<dbReference type="STRING" id="1238182.C882_3227"/>
<dbReference type="PANTHER" id="PTHR10815:SF13">
    <property type="entry name" value="METHYLATED-DNA--PROTEIN-CYSTEINE METHYLTRANSFERASE"/>
    <property type="match status" value="1"/>
</dbReference>
<dbReference type="GO" id="GO:0003908">
    <property type="term" value="F:methylated-DNA-[protein]-cysteine S-methyltransferase activity"/>
    <property type="evidence" value="ECO:0007669"/>
    <property type="project" value="UniProtKB-UniRule"/>
</dbReference>
<evidence type="ECO:0000256" key="7">
    <source>
        <dbReference type="ARBA" id="ARBA00023204"/>
    </source>
</evidence>
<evidence type="ECO:0000256" key="3">
    <source>
        <dbReference type="ARBA" id="ARBA00022490"/>
    </source>
</evidence>
<dbReference type="Pfam" id="PF02870">
    <property type="entry name" value="Methyltransf_1N"/>
    <property type="match status" value="1"/>
</dbReference>
<proteinExistence type="inferred from homology"/>
<evidence type="ECO:0000259" key="11">
    <source>
        <dbReference type="Pfam" id="PF02870"/>
    </source>
</evidence>
<dbReference type="Gene3D" id="3.30.160.70">
    <property type="entry name" value="Methylated DNA-protein cysteine methyltransferase domain"/>
    <property type="match status" value="1"/>
</dbReference>
<evidence type="ECO:0000256" key="4">
    <source>
        <dbReference type="ARBA" id="ARBA00022603"/>
    </source>
</evidence>
<keyword evidence="3 9" id="KW-0963">Cytoplasm</keyword>
<dbReference type="eggNOG" id="COG0350">
    <property type="taxonomic scope" value="Bacteria"/>
</dbReference>
<dbReference type="PANTHER" id="PTHR10815">
    <property type="entry name" value="METHYLATED-DNA--PROTEIN-CYSTEINE METHYLTRANSFERASE"/>
    <property type="match status" value="1"/>
</dbReference>
<dbReference type="GO" id="GO:0006307">
    <property type="term" value="P:DNA alkylation repair"/>
    <property type="evidence" value="ECO:0007669"/>
    <property type="project" value="UniProtKB-UniRule"/>
</dbReference>
<dbReference type="CDD" id="cd06445">
    <property type="entry name" value="ATase"/>
    <property type="match status" value="1"/>
</dbReference>
<keyword evidence="7 9" id="KW-0234">DNA repair</keyword>
<name>K9HPI9_9PROT</name>
<evidence type="ECO:0000256" key="5">
    <source>
        <dbReference type="ARBA" id="ARBA00022679"/>
    </source>
</evidence>
<comment type="subcellular location">
    <subcellularLocation>
        <location evidence="9">Cytoplasm</location>
    </subcellularLocation>
</comment>
<dbReference type="HAMAP" id="MF_00772">
    <property type="entry name" value="OGT"/>
    <property type="match status" value="1"/>
</dbReference>
<feature type="domain" description="Methylated-DNA-[protein]-cysteine S-methyltransferase DNA binding" evidence="10">
    <location>
        <begin position="68"/>
        <end position="147"/>
    </location>
</feature>
<comment type="caution">
    <text evidence="12">The sequence shown here is derived from an EMBL/GenBank/DDBJ whole genome shotgun (WGS) entry which is preliminary data.</text>
</comment>
<dbReference type="InterPro" id="IPR023546">
    <property type="entry name" value="MGMT"/>
</dbReference>
<dbReference type="EC" id="2.1.1.63" evidence="9"/>
<evidence type="ECO:0000256" key="1">
    <source>
        <dbReference type="ARBA" id="ARBA00001286"/>
    </source>
</evidence>
<keyword evidence="6 9" id="KW-0227">DNA damage</keyword>
<keyword evidence="5 9" id="KW-0808">Transferase</keyword>
<dbReference type="GO" id="GO:0005737">
    <property type="term" value="C:cytoplasm"/>
    <property type="evidence" value="ECO:0007669"/>
    <property type="project" value="UniProtKB-SubCell"/>
</dbReference>
<dbReference type="FunFam" id="1.10.10.10:FF:000214">
    <property type="entry name" value="Methylated-DNA--protein-cysteine methyltransferase"/>
    <property type="match status" value="1"/>
</dbReference>
<evidence type="ECO:0000313" key="13">
    <source>
        <dbReference type="Proteomes" id="UP000009881"/>
    </source>
</evidence>
<dbReference type="AlphaFoldDB" id="K9HPI9"/>
<feature type="domain" description="Methylguanine DNA methyltransferase ribonuclease-like" evidence="11">
    <location>
        <begin position="6"/>
        <end position="62"/>
    </location>
</feature>
<dbReference type="InterPro" id="IPR001497">
    <property type="entry name" value="MethylDNA_cys_MeTrfase_AS"/>
</dbReference>
<evidence type="ECO:0000256" key="6">
    <source>
        <dbReference type="ARBA" id="ARBA00022763"/>
    </source>
</evidence>
<dbReference type="OrthoDB" id="9802228at2"/>
<evidence type="ECO:0000256" key="8">
    <source>
        <dbReference type="ARBA" id="ARBA00049348"/>
    </source>
</evidence>
<comment type="similarity">
    <text evidence="2 9">Belongs to the MGMT family.</text>
</comment>
<dbReference type="GO" id="GO:0032259">
    <property type="term" value="P:methylation"/>
    <property type="evidence" value="ECO:0007669"/>
    <property type="project" value="UniProtKB-KW"/>
</dbReference>
<evidence type="ECO:0000256" key="2">
    <source>
        <dbReference type="ARBA" id="ARBA00008711"/>
    </source>
</evidence>
<dbReference type="SUPFAM" id="SSF53155">
    <property type="entry name" value="Methylated DNA-protein cysteine methyltransferase domain"/>
    <property type="match status" value="1"/>
</dbReference>
<dbReference type="PROSITE" id="PS00374">
    <property type="entry name" value="MGMT"/>
    <property type="match status" value="1"/>
</dbReference>
<keyword evidence="13" id="KW-1185">Reference proteome</keyword>
<comment type="catalytic activity">
    <reaction evidence="8 9">
        <text>a 6-O-methyl-2'-deoxyguanosine in DNA + L-cysteinyl-[protein] = S-methyl-L-cysteinyl-[protein] + a 2'-deoxyguanosine in DNA</text>
        <dbReference type="Rhea" id="RHEA:24000"/>
        <dbReference type="Rhea" id="RHEA-COMP:10131"/>
        <dbReference type="Rhea" id="RHEA-COMP:10132"/>
        <dbReference type="Rhea" id="RHEA-COMP:11367"/>
        <dbReference type="Rhea" id="RHEA-COMP:11368"/>
        <dbReference type="ChEBI" id="CHEBI:29950"/>
        <dbReference type="ChEBI" id="CHEBI:82612"/>
        <dbReference type="ChEBI" id="CHEBI:85445"/>
        <dbReference type="ChEBI" id="CHEBI:85448"/>
        <dbReference type="EC" id="2.1.1.63"/>
    </reaction>
</comment>
<dbReference type="Pfam" id="PF01035">
    <property type="entry name" value="DNA_binding_1"/>
    <property type="match status" value="1"/>
</dbReference>
<dbReference type="InterPro" id="IPR036388">
    <property type="entry name" value="WH-like_DNA-bd_sf"/>
</dbReference>
<evidence type="ECO:0000256" key="9">
    <source>
        <dbReference type="HAMAP-Rule" id="MF_00772"/>
    </source>
</evidence>
<dbReference type="EMBL" id="ANHY01000004">
    <property type="protein sequence ID" value="EKV32163.1"/>
    <property type="molecule type" value="Genomic_DNA"/>
</dbReference>
<dbReference type="InterPro" id="IPR014048">
    <property type="entry name" value="MethylDNA_cys_MeTrfase_DNA-bd"/>
</dbReference>
<dbReference type="SUPFAM" id="SSF46767">
    <property type="entry name" value="Methylated DNA-protein cysteine methyltransferase, C-terminal domain"/>
    <property type="match status" value="1"/>
</dbReference>
<comment type="miscellaneous">
    <text evidence="9">This enzyme catalyzes only one turnover and therefore is not strictly catalytic. According to one definition, an enzyme is a biocatalyst that acts repeatedly and over many reaction cycles.</text>
</comment>
<organism evidence="12 13">
    <name type="scientific">Caenispirillum salinarum AK4</name>
    <dbReference type="NCBI Taxonomy" id="1238182"/>
    <lineage>
        <taxon>Bacteria</taxon>
        <taxon>Pseudomonadati</taxon>
        <taxon>Pseudomonadota</taxon>
        <taxon>Alphaproteobacteria</taxon>
        <taxon>Rhodospirillales</taxon>
        <taxon>Novispirillaceae</taxon>
        <taxon>Caenispirillum</taxon>
    </lineage>
</organism>
<comment type="catalytic activity">
    <reaction evidence="1 9">
        <text>a 4-O-methyl-thymidine in DNA + L-cysteinyl-[protein] = a thymidine in DNA + S-methyl-L-cysteinyl-[protein]</text>
        <dbReference type="Rhea" id="RHEA:53428"/>
        <dbReference type="Rhea" id="RHEA-COMP:10131"/>
        <dbReference type="Rhea" id="RHEA-COMP:10132"/>
        <dbReference type="Rhea" id="RHEA-COMP:13555"/>
        <dbReference type="Rhea" id="RHEA-COMP:13556"/>
        <dbReference type="ChEBI" id="CHEBI:29950"/>
        <dbReference type="ChEBI" id="CHEBI:82612"/>
        <dbReference type="ChEBI" id="CHEBI:137386"/>
        <dbReference type="ChEBI" id="CHEBI:137387"/>
        <dbReference type="EC" id="2.1.1.63"/>
    </reaction>
</comment>